<dbReference type="Gene3D" id="3.90.180.10">
    <property type="entry name" value="Medium-chain alcohol dehydrogenases, catalytic domain"/>
    <property type="match status" value="1"/>
</dbReference>
<dbReference type="InterPro" id="IPR036291">
    <property type="entry name" value="NAD(P)-bd_dom_sf"/>
</dbReference>
<dbReference type="RefSeq" id="WP_073710606.1">
    <property type="nucleotide sequence ID" value="NZ_MRWQ01000004.1"/>
</dbReference>
<evidence type="ECO:0000256" key="3">
    <source>
        <dbReference type="ARBA" id="ARBA00022723"/>
    </source>
</evidence>
<dbReference type="InterPro" id="IPR020843">
    <property type="entry name" value="ER"/>
</dbReference>
<reference evidence="9 10" key="1">
    <citation type="submission" date="2016-12" db="EMBL/GenBank/DDBJ databases">
        <title>Domibacillus sp. SAOS 44 whole genome sequencing.</title>
        <authorList>
            <person name="Verma A."/>
            <person name="Krishnamurthi S."/>
        </authorList>
    </citation>
    <scope>NUCLEOTIDE SEQUENCE [LARGE SCALE GENOMIC DNA]</scope>
    <source>
        <strain evidence="9 10">SAOS 44</strain>
    </source>
</reference>
<evidence type="ECO:0000256" key="7">
    <source>
        <dbReference type="RuleBase" id="RU361277"/>
    </source>
</evidence>
<dbReference type="InterPro" id="IPR013149">
    <property type="entry name" value="ADH-like_C"/>
</dbReference>
<comment type="caution">
    <text evidence="9">The sequence shown here is derived from an EMBL/GenBank/DDBJ whole genome shotgun (WGS) entry which is preliminary data.</text>
</comment>
<organism evidence="9 10">
    <name type="scientific">Domibacillus mangrovi</name>
    <dbReference type="NCBI Taxonomy" id="1714354"/>
    <lineage>
        <taxon>Bacteria</taxon>
        <taxon>Bacillati</taxon>
        <taxon>Bacillota</taxon>
        <taxon>Bacilli</taxon>
        <taxon>Bacillales</taxon>
        <taxon>Bacillaceae</taxon>
        <taxon>Domibacillus</taxon>
    </lineage>
</organism>
<dbReference type="AlphaFoldDB" id="A0A1Q5P5I0"/>
<dbReference type="InterPro" id="IPR002328">
    <property type="entry name" value="ADH_Zn_CS"/>
</dbReference>
<dbReference type="PANTHER" id="PTHR43161:SF23">
    <property type="entry name" value="(R,R)-BUTANEDIOL DEHYDROGENASE-RELATED"/>
    <property type="match status" value="1"/>
</dbReference>
<dbReference type="EMBL" id="MRWQ01000004">
    <property type="protein sequence ID" value="OKL37453.1"/>
    <property type="molecule type" value="Genomic_DNA"/>
</dbReference>
<dbReference type="Proteomes" id="UP000186524">
    <property type="component" value="Unassembled WGS sequence"/>
</dbReference>
<evidence type="ECO:0000256" key="6">
    <source>
        <dbReference type="ARBA" id="ARBA00023027"/>
    </source>
</evidence>
<dbReference type="STRING" id="1714354.BLL40_03855"/>
<dbReference type="OrthoDB" id="9770238at2"/>
<dbReference type="InterPro" id="IPR013154">
    <property type="entry name" value="ADH-like_N"/>
</dbReference>
<evidence type="ECO:0000313" key="9">
    <source>
        <dbReference type="EMBL" id="OKL37453.1"/>
    </source>
</evidence>
<protein>
    <submittedName>
        <fullName evidence="9">Butanediol dehydrogenase</fullName>
    </submittedName>
</protein>
<comment type="cofactor">
    <cofactor evidence="1 7">
        <name>Zn(2+)</name>
        <dbReference type="ChEBI" id="CHEBI:29105"/>
    </cofactor>
</comment>
<sequence length="348" mass="36927">MKAAVWYGKHDVRVENKEEPIIQPGKVKVKVGFAGICGSDLHAYHGVGVQENVPHPVSGEMAPLTLGHEFAGTVAEVGEGVSGISIGDRVTIEPLIYCGKCEYCKQNHYNQCVNFGFIGLNANGGFAEYVIVEPSMVHKLHDSVSLEEGALVEPTAVAMHSVRQSKLKLGDKVAVFGVGPIGLLTIMAAQVAGASEIYAVDVSPERLLKAKEVGATHTINAIEEDSSEAILSLSGGGVNVAYEVAGAEVTLANAISSIKKNGEIMVISIIPAPVKVDILQLTIKEANLTSVLAYRNIFPEVISLIASGKLDVKKIVTKKITLDNIVEDGLELLGKDKSQAKILIDVQQ</sequence>
<accession>A0A1Q5P5I0</accession>
<feature type="domain" description="Enoyl reductase (ER)" evidence="8">
    <location>
        <begin position="8"/>
        <end position="344"/>
    </location>
</feature>
<keyword evidence="3 7" id="KW-0479">Metal-binding</keyword>
<gene>
    <name evidence="9" type="ORF">BLL40_03855</name>
</gene>
<evidence type="ECO:0000256" key="1">
    <source>
        <dbReference type="ARBA" id="ARBA00001947"/>
    </source>
</evidence>
<dbReference type="PANTHER" id="PTHR43161">
    <property type="entry name" value="SORBITOL DEHYDROGENASE"/>
    <property type="match status" value="1"/>
</dbReference>
<dbReference type="GO" id="GO:0034079">
    <property type="term" value="P:butanediol biosynthetic process"/>
    <property type="evidence" value="ECO:0007669"/>
    <property type="project" value="TreeGrafter"/>
</dbReference>
<keyword evidence="6" id="KW-0520">NAD</keyword>
<dbReference type="InterPro" id="IPR011032">
    <property type="entry name" value="GroES-like_sf"/>
</dbReference>
<dbReference type="SUPFAM" id="SSF51735">
    <property type="entry name" value="NAD(P)-binding Rossmann-fold domains"/>
    <property type="match status" value="1"/>
</dbReference>
<dbReference type="GO" id="GO:0005737">
    <property type="term" value="C:cytoplasm"/>
    <property type="evidence" value="ECO:0007669"/>
    <property type="project" value="TreeGrafter"/>
</dbReference>
<dbReference type="Gene3D" id="3.40.50.720">
    <property type="entry name" value="NAD(P)-binding Rossmann-like Domain"/>
    <property type="match status" value="1"/>
</dbReference>
<dbReference type="CDD" id="cd08233">
    <property type="entry name" value="butanediol_DH_like"/>
    <property type="match status" value="1"/>
</dbReference>
<keyword evidence="10" id="KW-1185">Reference proteome</keyword>
<evidence type="ECO:0000256" key="2">
    <source>
        <dbReference type="ARBA" id="ARBA00008072"/>
    </source>
</evidence>
<dbReference type="Pfam" id="PF00107">
    <property type="entry name" value="ADH_zinc_N"/>
    <property type="match status" value="1"/>
</dbReference>
<name>A0A1Q5P5I0_9BACI</name>
<dbReference type="SUPFAM" id="SSF50129">
    <property type="entry name" value="GroES-like"/>
    <property type="match status" value="1"/>
</dbReference>
<dbReference type="PROSITE" id="PS00059">
    <property type="entry name" value="ADH_ZINC"/>
    <property type="match status" value="1"/>
</dbReference>
<evidence type="ECO:0000256" key="5">
    <source>
        <dbReference type="ARBA" id="ARBA00023002"/>
    </source>
</evidence>
<proteinExistence type="inferred from homology"/>
<keyword evidence="5" id="KW-0560">Oxidoreductase</keyword>
<dbReference type="Pfam" id="PF08240">
    <property type="entry name" value="ADH_N"/>
    <property type="match status" value="1"/>
</dbReference>
<dbReference type="SMART" id="SM00829">
    <property type="entry name" value="PKS_ER"/>
    <property type="match status" value="1"/>
</dbReference>
<dbReference type="GO" id="GO:0000721">
    <property type="term" value="F:(R,R)-butanediol dehydrogenase activity"/>
    <property type="evidence" value="ECO:0007669"/>
    <property type="project" value="TreeGrafter"/>
</dbReference>
<dbReference type="GO" id="GO:0008270">
    <property type="term" value="F:zinc ion binding"/>
    <property type="evidence" value="ECO:0007669"/>
    <property type="project" value="InterPro"/>
</dbReference>
<comment type="similarity">
    <text evidence="2 7">Belongs to the zinc-containing alcohol dehydrogenase family.</text>
</comment>
<evidence type="ECO:0000256" key="4">
    <source>
        <dbReference type="ARBA" id="ARBA00022833"/>
    </source>
</evidence>
<keyword evidence="4 7" id="KW-0862">Zinc</keyword>
<dbReference type="FunFam" id="3.40.50.720:FF:000068">
    <property type="entry name" value="Sorbitol dehydrogenase"/>
    <property type="match status" value="1"/>
</dbReference>
<evidence type="ECO:0000313" key="10">
    <source>
        <dbReference type="Proteomes" id="UP000186524"/>
    </source>
</evidence>
<evidence type="ECO:0000259" key="8">
    <source>
        <dbReference type="SMART" id="SM00829"/>
    </source>
</evidence>